<dbReference type="PANTHER" id="PTHR28199:SF1">
    <property type="entry name" value="PROCESSING OF GAS1 AND ALP PROTEIN 2"/>
    <property type="match status" value="1"/>
</dbReference>
<sequence length="196" mass="22061">METVGAAEAGDVVADAVNEFFSLLFKGFAVGAKRLKDNMYASVADMTSQRWIRLAAVVIGYIMIRPYIDLGFRKWFDYDQRRKRAKEEAQRAAFGVSGDKKAKVSANSLRGTGKVLGEVENTDDELEEDEAKASGVPEWSGIARKRRKKYLKSLEKQTEKHAEELSEEQLLELLDWSESEDEKAGSKKSVSEKKDE</sequence>
<evidence type="ECO:0008006" key="4">
    <source>
        <dbReference type="Google" id="ProtNLM"/>
    </source>
</evidence>
<dbReference type="Pfam" id="PF07543">
    <property type="entry name" value="PGA2"/>
    <property type="match status" value="1"/>
</dbReference>
<dbReference type="PANTHER" id="PTHR28199">
    <property type="entry name" value="PROCESSING OF GAS1 AND ALP PROTEIN 2"/>
    <property type="match status" value="1"/>
</dbReference>
<evidence type="ECO:0000313" key="2">
    <source>
        <dbReference type="EMBL" id="TQB69770.1"/>
    </source>
</evidence>
<protein>
    <recommendedName>
        <fullName evidence="4">Processing of GAS1 and ALP protein 2</fullName>
    </recommendedName>
</protein>
<organism evidence="2 3">
    <name type="scientific">Monascus purpureus</name>
    <name type="common">Red mold</name>
    <name type="synonym">Monascus anka</name>
    <dbReference type="NCBI Taxonomy" id="5098"/>
    <lineage>
        <taxon>Eukaryota</taxon>
        <taxon>Fungi</taxon>
        <taxon>Dikarya</taxon>
        <taxon>Ascomycota</taxon>
        <taxon>Pezizomycotina</taxon>
        <taxon>Eurotiomycetes</taxon>
        <taxon>Eurotiomycetidae</taxon>
        <taxon>Eurotiales</taxon>
        <taxon>Aspergillaceae</taxon>
        <taxon>Monascus</taxon>
    </lineage>
</organism>
<proteinExistence type="predicted"/>
<reference evidence="2 3" key="1">
    <citation type="submission" date="2019-06" db="EMBL/GenBank/DDBJ databases">
        <title>Wine fermentation using esterase from Monascus purpureus.</title>
        <authorList>
            <person name="Geng C."/>
            <person name="Zhang Y."/>
        </authorList>
    </citation>
    <scope>NUCLEOTIDE SEQUENCE [LARGE SCALE GENOMIC DNA]</scope>
    <source>
        <strain evidence="2">HQ1</strain>
    </source>
</reference>
<keyword evidence="3" id="KW-1185">Reference proteome</keyword>
<dbReference type="AlphaFoldDB" id="A0A507QS01"/>
<evidence type="ECO:0000256" key="1">
    <source>
        <dbReference type="SAM" id="MobiDB-lite"/>
    </source>
</evidence>
<comment type="caution">
    <text evidence="2">The sequence shown here is derived from an EMBL/GenBank/DDBJ whole genome shotgun (WGS) entry which is preliminary data.</text>
</comment>
<name>A0A507QS01_MONPU</name>
<accession>A0A507QS01</accession>
<dbReference type="GO" id="GO:0015031">
    <property type="term" value="P:protein transport"/>
    <property type="evidence" value="ECO:0007669"/>
    <property type="project" value="TreeGrafter"/>
</dbReference>
<dbReference type="InterPro" id="IPR011431">
    <property type="entry name" value="Trafficking_Pga2"/>
</dbReference>
<dbReference type="STRING" id="5098.A0A507QS01"/>
<dbReference type="Proteomes" id="UP000319663">
    <property type="component" value="Unassembled WGS sequence"/>
</dbReference>
<feature type="region of interest" description="Disordered" evidence="1">
    <location>
        <begin position="176"/>
        <end position="196"/>
    </location>
</feature>
<feature type="compositionally biased region" description="Basic and acidic residues" evidence="1">
    <location>
        <begin position="182"/>
        <end position="196"/>
    </location>
</feature>
<dbReference type="EMBL" id="VIFY01000137">
    <property type="protein sequence ID" value="TQB69770.1"/>
    <property type="molecule type" value="Genomic_DNA"/>
</dbReference>
<evidence type="ECO:0000313" key="3">
    <source>
        <dbReference type="Proteomes" id="UP000319663"/>
    </source>
</evidence>
<dbReference type="OrthoDB" id="4227028at2759"/>
<gene>
    <name evidence="2" type="ORF">MPDQ_001394</name>
</gene>